<protein>
    <submittedName>
        <fullName evidence="1">Uncharacterized protein</fullName>
    </submittedName>
</protein>
<gene>
    <name evidence="1" type="ORF">BYL167_LOCUS75136</name>
</gene>
<accession>A0A8S3GHQ4</accession>
<dbReference type="AlphaFoldDB" id="A0A8S3GHQ4"/>
<evidence type="ECO:0000313" key="2">
    <source>
        <dbReference type="Proteomes" id="UP000681967"/>
    </source>
</evidence>
<dbReference type="EMBL" id="CAJOBH010268563">
    <property type="protein sequence ID" value="CAF5162981.1"/>
    <property type="molecule type" value="Genomic_DNA"/>
</dbReference>
<dbReference type="Proteomes" id="UP000681967">
    <property type="component" value="Unassembled WGS sequence"/>
</dbReference>
<organism evidence="1 2">
    <name type="scientific">Rotaria magnacalcarata</name>
    <dbReference type="NCBI Taxonomy" id="392030"/>
    <lineage>
        <taxon>Eukaryota</taxon>
        <taxon>Metazoa</taxon>
        <taxon>Spiralia</taxon>
        <taxon>Gnathifera</taxon>
        <taxon>Rotifera</taxon>
        <taxon>Eurotatoria</taxon>
        <taxon>Bdelloidea</taxon>
        <taxon>Philodinida</taxon>
        <taxon>Philodinidae</taxon>
        <taxon>Rotaria</taxon>
    </lineage>
</organism>
<evidence type="ECO:0000313" key="1">
    <source>
        <dbReference type="EMBL" id="CAF5162981.1"/>
    </source>
</evidence>
<comment type="caution">
    <text evidence="1">The sequence shown here is derived from an EMBL/GenBank/DDBJ whole genome shotgun (WGS) entry which is preliminary data.</text>
</comment>
<name>A0A8S3GHQ4_9BILA</name>
<feature type="non-terminal residue" evidence="1">
    <location>
        <position position="1"/>
    </location>
</feature>
<sequence>PSVFGAAIFHLVDMLEDEEIINNGAIGMLLE</sequence>
<proteinExistence type="predicted"/>
<reference evidence="1" key="1">
    <citation type="submission" date="2021-02" db="EMBL/GenBank/DDBJ databases">
        <authorList>
            <person name="Nowell W R."/>
        </authorList>
    </citation>
    <scope>NUCLEOTIDE SEQUENCE</scope>
</reference>